<evidence type="ECO:0000313" key="3">
    <source>
        <dbReference type="Proteomes" id="UP000332933"/>
    </source>
</evidence>
<proteinExistence type="predicted"/>
<evidence type="ECO:0000313" key="2">
    <source>
        <dbReference type="EMBL" id="VFT79468.1"/>
    </source>
</evidence>
<gene>
    <name evidence="2" type="primary">Aste57867_2265</name>
    <name evidence="1" type="ORF">As57867_002260</name>
    <name evidence="2" type="ORF">ASTE57867_2265</name>
</gene>
<dbReference type="EMBL" id="VJMH01000245">
    <property type="protein sequence ID" value="KAF0717475.1"/>
    <property type="molecule type" value="Genomic_DNA"/>
</dbReference>
<dbReference type="EMBL" id="CAADRA010000245">
    <property type="protein sequence ID" value="VFT79468.1"/>
    <property type="molecule type" value="Genomic_DNA"/>
</dbReference>
<reference evidence="1" key="2">
    <citation type="submission" date="2019-06" db="EMBL/GenBank/DDBJ databases">
        <title>Genomics analysis of Aphanomyces spp. identifies a new class of oomycete effector associated with host adaptation.</title>
        <authorList>
            <person name="Gaulin E."/>
        </authorList>
    </citation>
    <scope>NUCLEOTIDE SEQUENCE</scope>
    <source>
        <strain evidence="1">CBS 578.67</strain>
    </source>
</reference>
<reference evidence="2 3" key="1">
    <citation type="submission" date="2019-03" db="EMBL/GenBank/DDBJ databases">
        <authorList>
            <person name="Gaulin E."/>
            <person name="Dumas B."/>
        </authorList>
    </citation>
    <scope>NUCLEOTIDE SEQUENCE [LARGE SCALE GENOMIC DNA]</scope>
    <source>
        <strain evidence="2">CBS 568.67</strain>
    </source>
</reference>
<dbReference type="AlphaFoldDB" id="A0A485KCU8"/>
<organism evidence="2 3">
    <name type="scientific">Aphanomyces stellatus</name>
    <dbReference type="NCBI Taxonomy" id="120398"/>
    <lineage>
        <taxon>Eukaryota</taxon>
        <taxon>Sar</taxon>
        <taxon>Stramenopiles</taxon>
        <taxon>Oomycota</taxon>
        <taxon>Saprolegniomycetes</taxon>
        <taxon>Saprolegniales</taxon>
        <taxon>Verrucalvaceae</taxon>
        <taxon>Aphanomyces</taxon>
    </lineage>
</organism>
<sequence>MSQKLPLPRGFFHCPPLSSEEIATYKYLAHKNAMDLVRKAQLHGGDIAWTLVSDDDDSVKLYRGEDLACEPGYSLHCGVLEVQGTMSEVISLFCNPAHDARWLPPGTIDTTLLHTIVAPTDDLPRQKLTLSWRALSSKFAHMAKRDDVFLEVDYS</sequence>
<dbReference type="Proteomes" id="UP000332933">
    <property type="component" value="Unassembled WGS sequence"/>
</dbReference>
<keyword evidence="3" id="KW-1185">Reference proteome</keyword>
<name>A0A485KCU8_9STRA</name>
<evidence type="ECO:0000313" key="1">
    <source>
        <dbReference type="EMBL" id="KAF0717475.1"/>
    </source>
</evidence>
<accession>A0A485KCU8</accession>
<protein>
    <submittedName>
        <fullName evidence="2">Aste57867_2265 protein</fullName>
    </submittedName>
</protein>